<reference evidence="2 3" key="1">
    <citation type="submission" date="2019-05" db="EMBL/GenBank/DDBJ databases">
        <authorList>
            <consortium name="Science for Life Laboratories"/>
        </authorList>
    </citation>
    <scope>NUCLEOTIDE SEQUENCE [LARGE SCALE GENOMIC DNA]</scope>
    <source>
        <strain evidence="2">Soil9</strain>
    </source>
</reference>
<evidence type="ECO:0000313" key="3">
    <source>
        <dbReference type="Proteomes" id="UP000464178"/>
    </source>
</evidence>
<feature type="compositionally biased region" description="Polar residues" evidence="1">
    <location>
        <begin position="438"/>
        <end position="459"/>
    </location>
</feature>
<name>A0A6P2CVX7_9BACT</name>
<dbReference type="KEGG" id="gms:SOIL9_49570"/>
<proteinExistence type="predicted"/>
<evidence type="ECO:0000313" key="2">
    <source>
        <dbReference type="EMBL" id="VTR92757.1"/>
    </source>
</evidence>
<protein>
    <submittedName>
        <fullName evidence="2">Uncharacterized protein</fullName>
    </submittedName>
</protein>
<sequence>MYIQEEAHVAVHWTEYPERVETFGDLSSILATLDNHDMEAGFTADSFRNERGRTTAYTVDFYNKQYRFHPRLDQMPGLERLLDRFNIDGHDTLTLSQFRELRTRVANALKCSRTEVDAMTFIAIEDALDAAERPPKLPVSAQRPFEAGIKTFGDLLLSVQGVEQVVASLRATADSMNNDPGTGHWRLQAGMYESTAEHKDHPAFPFLEAHVNRVYGVFDYANLLRVRGEVCAIRQCGTRDVDQLTVEQVVSVLGCPGAPAVHLPGAPTPRQTDAPADGALATATSAVPEPNQENVAEQSPIVYTVSDVRDLMRYQGELARFEEWRQRTYKPVSSMNEFTNRAHSMALNAPQSGRLTPERAVELSVYRQLVKACRATLHKELDELALLYFVGEVADSHKRNIEAMWPLSLNEFGKLMDGLIGTNGAGVANGQEIKTSEKTSVPATSTSTQNMPANNSETGSPKLARNIGGRPKLGKGPKTTPQQNALRNVYVLIRAKYKPGVGPKALLDLFRNDKDFRTRVAEADETVDRSLFKNAIAWIKDNPDQETQSGNVS</sequence>
<gene>
    <name evidence="2" type="ORF">SOIL9_49570</name>
</gene>
<dbReference type="Proteomes" id="UP000464178">
    <property type="component" value="Chromosome"/>
</dbReference>
<dbReference type="AlphaFoldDB" id="A0A6P2CVX7"/>
<dbReference type="EMBL" id="LR593886">
    <property type="protein sequence ID" value="VTR92757.1"/>
    <property type="molecule type" value="Genomic_DNA"/>
</dbReference>
<feature type="region of interest" description="Disordered" evidence="1">
    <location>
        <begin position="431"/>
        <end position="481"/>
    </location>
</feature>
<accession>A0A6P2CVX7</accession>
<organism evidence="2 3">
    <name type="scientific">Gemmata massiliana</name>
    <dbReference type="NCBI Taxonomy" id="1210884"/>
    <lineage>
        <taxon>Bacteria</taxon>
        <taxon>Pseudomonadati</taxon>
        <taxon>Planctomycetota</taxon>
        <taxon>Planctomycetia</taxon>
        <taxon>Gemmatales</taxon>
        <taxon>Gemmataceae</taxon>
        <taxon>Gemmata</taxon>
    </lineage>
</organism>
<keyword evidence="3" id="KW-1185">Reference proteome</keyword>
<evidence type="ECO:0000256" key="1">
    <source>
        <dbReference type="SAM" id="MobiDB-lite"/>
    </source>
</evidence>